<gene>
    <name evidence="3" type="ORF">MUB52_22860</name>
</gene>
<dbReference type="InterPro" id="IPR037150">
    <property type="entry name" value="H-NS_C_dom_sf"/>
</dbReference>
<feature type="compositionally biased region" description="Low complexity" evidence="1">
    <location>
        <begin position="95"/>
        <end position="110"/>
    </location>
</feature>
<dbReference type="SMART" id="SM00528">
    <property type="entry name" value="HNS"/>
    <property type="match status" value="1"/>
</dbReference>
<dbReference type="Pfam" id="PF00816">
    <property type="entry name" value="Histone_HNS"/>
    <property type="match status" value="1"/>
</dbReference>
<dbReference type="SUPFAM" id="SSF81273">
    <property type="entry name" value="H-NS histone-like proteins"/>
    <property type="match status" value="1"/>
</dbReference>
<accession>A0ABT3BL30</accession>
<dbReference type="Proteomes" id="UP001208690">
    <property type="component" value="Unassembled WGS sequence"/>
</dbReference>
<evidence type="ECO:0000256" key="1">
    <source>
        <dbReference type="SAM" id="MobiDB-lite"/>
    </source>
</evidence>
<dbReference type="Gene3D" id="4.10.430.10">
    <property type="entry name" value="Histone-like protein H-NS, C-terminal domain"/>
    <property type="match status" value="1"/>
</dbReference>
<evidence type="ECO:0000313" key="3">
    <source>
        <dbReference type="EMBL" id="MCV3274282.1"/>
    </source>
</evidence>
<dbReference type="RefSeq" id="WP_263846485.1">
    <property type="nucleotide sequence ID" value="NZ_JALIEB010000035.1"/>
</dbReference>
<evidence type="ECO:0000313" key="4">
    <source>
        <dbReference type="Proteomes" id="UP001208690"/>
    </source>
</evidence>
<dbReference type="InterPro" id="IPR027444">
    <property type="entry name" value="H-NS_C_dom"/>
</dbReference>
<organism evidence="3 4">
    <name type="scientific">Roseobacter sinensis</name>
    <dbReference type="NCBI Taxonomy" id="2931391"/>
    <lineage>
        <taxon>Bacteria</taxon>
        <taxon>Pseudomonadati</taxon>
        <taxon>Pseudomonadota</taxon>
        <taxon>Alphaproteobacteria</taxon>
        <taxon>Rhodobacterales</taxon>
        <taxon>Roseobacteraceae</taxon>
        <taxon>Roseobacter</taxon>
    </lineage>
</organism>
<reference evidence="3 4" key="1">
    <citation type="submission" date="2022-04" db="EMBL/GenBank/DDBJ databases">
        <title>Roseobacter sp. WL0113 is a bacterium isolated from neritic sediment.</title>
        <authorList>
            <person name="Wang L."/>
            <person name="He W."/>
            <person name="Zhang D.-F."/>
        </authorList>
    </citation>
    <scope>NUCLEOTIDE SEQUENCE [LARGE SCALE GENOMIC DNA]</scope>
    <source>
        <strain evidence="3 4">WL0113</strain>
    </source>
</reference>
<name>A0ABT3BL30_9RHOB</name>
<sequence length="152" mass="16534">MAIDVSKMSRSELDKLSAKIEERRKELARHDALTQMTAVAKKYGVDFEEVARLHSAKLPKTTKKVARKTAPKAVAKTTPKPKTKAKSKPAEKPKSVAVKTAAAKPAAKPKVVSKAKYKNPDNPKQTWSGMGRKPAWLIAHLDAGKKLEGLAA</sequence>
<protein>
    <submittedName>
        <fullName evidence="3">H-NS histone family protein</fullName>
    </submittedName>
</protein>
<comment type="caution">
    <text evidence="3">The sequence shown here is derived from an EMBL/GenBank/DDBJ whole genome shotgun (WGS) entry which is preliminary data.</text>
</comment>
<feature type="region of interest" description="Disordered" evidence="1">
    <location>
        <begin position="58"/>
        <end position="130"/>
    </location>
</feature>
<evidence type="ECO:0000259" key="2">
    <source>
        <dbReference type="SMART" id="SM00528"/>
    </source>
</evidence>
<feature type="domain" description="DNA-binding protein H-NS-like C-terminal" evidence="2">
    <location>
        <begin position="107"/>
        <end position="152"/>
    </location>
</feature>
<keyword evidence="4" id="KW-1185">Reference proteome</keyword>
<dbReference type="EMBL" id="JALIEB010000035">
    <property type="protein sequence ID" value="MCV3274282.1"/>
    <property type="molecule type" value="Genomic_DNA"/>
</dbReference>
<proteinExistence type="predicted"/>
<feature type="compositionally biased region" description="Basic residues" evidence="1">
    <location>
        <begin position="58"/>
        <end position="70"/>
    </location>
</feature>